<keyword evidence="4" id="KW-0456">Lyase</keyword>
<proteinExistence type="inferred from homology"/>
<dbReference type="eggNOG" id="COG3791">
    <property type="taxonomic scope" value="Bacteria"/>
</dbReference>
<accession>E1WYI0</accession>
<sequence length="135" mass="14933">MESIKNGSCLCKEVHYQLEGDFDCFYLCHCSYCQKDTGSAHSANLFSSNSRLKWTKGESYVRTFTLPSTRHVKSFCSKCGSALPSIQNNGELLVIPAGSLDTPITIKPNAHLFTDSRADWDNKLEALDSFTGLPS</sequence>
<dbReference type="GO" id="GO:0016846">
    <property type="term" value="F:carbon-sulfur lyase activity"/>
    <property type="evidence" value="ECO:0007669"/>
    <property type="project" value="InterPro"/>
</dbReference>
<reference evidence="7" key="1">
    <citation type="journal article" date="2013" name="ISME J.">
        <title>A small predatory core genome in the divergent marine Bacteriovorax marinus SJ and the terrestrial Bdellovibrio bacteriovorus.</title>
        <authorList>
            <person name="Crossman L.C."/>
            <person name="Chen H."/>
            <person name="Cerdeno-Tarraga A.M."/>
            <person name="Brooks K."/>
            <person name="Quail M.A."/>
            <person name="Pineiro S.A."/>
            <person name="Hobley L."/>
            <person name="Sockett R.E."/>
            <person name="Bentley S.D."/>
            <person name="Parkhill J."/>
            <person name="Williams H.N."/>
            <person name="Stine O.C."/>
        </authorList>
    </citation>
    <scope>NUCLEOTIDE SEQUENCE [LARGE SCALE GENOMIC DNA]</scope>
    <source>
        <strain evidence="7">ATCC BAA-682 / DSM 15412 / SJ</strain>
    </source>
</reference>
<dbReference type="AlphaFoldDB" id="E1WYI0"/>
<dbReference type="SUPFAM" id="SSF51316">
    <property type="entry name" value="Mss4-like"/>
    <property type="match status" value="1"/>
</dbReference>
<keyword evidence="2" id="KW-0479">Metal-binding</keyword>
<organism evidence="6 7">
    <name type="scientific">Halobacteriovorax marinus (strain ATCC BAA-682 / DSM 15412 / SJ)</name>
    <name type="common">Bacteriovorax marinus</name>
    <dbReference type="NCBI Taxonomy" id="862908"/>
    <lineage>
        <taxon>Bacteria</taxon>
        <taxon>Pseudomonadati</taxon>
        <taxon>Bdellovibrionota</taxon>
        <taxon>Bacteriovoracia</taxon>
        <taxon>Bacteriovoracales</taxon>
        <taxon>Halobacteriovoraceae</taxon>
        <taxon>Halobacteriovorax</taxon>
    </lineage>
</organism>
<comment type="similarity">
    <text evidence="1">Belongs to the Gfa family.</text>
</comment>
<dbReference type="GO" id="GO:0046872">
    <property type="term" value="F:metal ion binding"/>
    <property type="evidence" value="ECO:0007669"/>
    <property type="project" value="UniProtKB-KW"/>
</dbReference>
<dbReference type="Proteomes" id="UP000008963">
    <property type="component" value="Chromosome"/>
</dbReference>
<protein>
    <recommendedName>
        <fullName evidence="5">CENP-V/GFA domain-containing protein</fullName>
    </recommendedName>
</protein>
<evidence type="ECO:0000256" key="2">
    <source>
        <dbReference type="ARBA" id="ARBA00022723"/>
    </source>
</evidence>
<dbReference type="PANTHER" id="PTHR33337:SF40">
    <property type="entry name" value="CENP-V_GFA DOMAIN-CONTAINING PROTEIN-RELATED"/>
    <property type="match status" value="1"/>
</dbReference>
<evidence type="ECO:0000259" key="5">
    <source>
        <dbReference type="PROSITE" id="PS51891"/>
    </source>
</evidence>
<gene>
    <name evidence="6" type="ordered locus">BMS_1150</name>
</gene>
<dbReference type="PROSITE" id="PS51891">
    <property type="entry name" value="CENP_V_GFA"/>
    <property type="match status" value="1"/>
</dbReference>
<evidence type="ECO:0000256" key="3">
    <source>
        <dbReference type="ARBA" id="ARBA00022833"/>
    </source>
</evidence>
<dbReference type="RefSeq" id="WP_014243812.1">
    <property type="nucleotide sequence ID" value="NC_016620.1"/>
</dbReference>
<feature type="domain" description="CENP-V/GFA" evidence="5">
    <location>
        <begin position="5"/>
        <end position="121"/>
    </location>
</feature>
<dbReference type="HOGENOM" id="CLU_055491_4_2_7"/>
<dbReference type="OrthoDB" id="5298448at2"/>
<dbReference type="Pfam" id="PF04828">
    <property type="entry name" value="GFA"/>
    <property type="match status" value="1"/>
</dbReference>
<dbReference type="InterPro" id="IPR006913">
    <property type="entry name" value="CENP-V/GFA"/>
</dbReference>
<evidence type="ECO:0000256" key="4">
    <source>
        <dbReference type="ARBA" id="ARBA00023239"/>
    </source>
</evidence>
<dbReference type="EMBL" id="FQ312005">
    <property type="protein sequence ID" value="CBW26028.1"/>
    <property type="molecule type" value="Genomic_DNA"/>
</dbReference>
<dbReference type="PANTHER" id="PTHR33337">
    <property type="entry name" value="GFA DOMAIN-CONTAINING PROTEIN"/>
    <property type="match status" value="1"/>
</dbReference>
<name>E1WYI0_HALMS</name>
<evidence type="ECO:0000256" key="1">
    <source>
        <dbReference type="ARBA" id="ARBA00005495"/>
    </source>
</evidence>
<dbReference type="PATRIC" id="fig|862908.3.peg.1094"/>
<dbReference type="InterPro" id="IPR011057">
    <property type="entry name" value="Mss4-like_sf"/>
</dbReference>
<dbReference type="KEGG" id="bmx:BMS_1150"/>
<dbReference type="Gene3D" id="3.90.1590.10">
    <property type="entry name" value="glutathione-dependent formaldehyde- activating enzyme (gfa)"/>
    <property type="match status" value="1"/>
</dbReference>
<dbReference type="STRING" id="862908.BMS_1150"/>
<keyword evidence="3" id="KW-0862">Zinc</keyword>
<evidence type="ECO:0000313" key="7">
    <source>
        <dbReference type="Proteomes" id="UP000008963"/>
    </source>
</evidence>
<evidence type="ECO:0000313" key="6">
    <source>
        <dbReference type="EMBL" id="CBW26028.1"/>
    </source>
</evidence>
<keyword evidence="7" id="KW-1185">Reference proteome</keyword>